<dbReference type="Proteomes" id="UP000266327">
    <property type="component" value="Unassembled WGS sequence"/>
</dbReference>
<feature type="domain" description="PNPLA" evidence="5">
    <location>
        <begin position="11"/>
        <end position="177"/>
    </location>
</feature>
<proteinExistence type="predicted"/>
<keyword evidence="3 4" id="KW-0443">Lipid metabolism</keyword>
<name>A0A3A3G4V2_9BURK</name>
<evidence type="ECO:0000256" key="4">
    <source>
        <dbReference type="PROSITE-ProRule" id="PRU01161"/>
    </source>
</evidence>
<evidence type="ECO:0000256" key="2">
    <source>
        <dbReference type="ARBA" id="ARBA00022963"/>
    </source>
</evidence>
<feature type="short sequence motif" description="GXGXXG" evidence="4">
    <location>
        <begin position="15"/>
        <end position="20"/>
    </location>
</feature>
<evidence type="ECO:0000313" key="7">
    <source>
        <dbReference type="Proteomes" id="UP000266327"/>
    </source>
</evidence>
<dbReference type="SUPFAM" id="SSF52151">
    <property type="entry name" value="FabD/lysophospholipase-like"/>
    <property type="match status" value="1"/>
</dbReference>
<dbReference type="Gene3D" id="3.40.1090.10">
    <property type="entry name" value="Cytosolic phospholipase A2 catalytic domain"/>
    <property type="match status" value="2"/>
</dbReference>
<evidence type="ECO:0000259" key="5">
    <source>
        <dbReference type="PROSITE" id="PS51635"/>
    </source>
</evidence>
<dbReference type="InterPro" id="IPR050301">
    <property type="entry name" value="NTE"/>
</dbReference>
<dbReference type="EMBL" id="QYUQ01000002">
    <property type="protein sequence ID" value="RJG03543.1"/>
    <property type="molecule type" value="Genomic_DNA"/>
</dbReference>
<accession>A0A3A3G4V2</accession>
<dbReference type="InterPro" id="IPR016035">
    <property type="entry name" value="Acyl_Trfase/lysoPLipase"/>
</dbReference>
<keyword evidence="7" id="KW-1185">Reference proteome</keyword>
<dbReference type="CDD" id="cd07209">
    <property type="entry name" value="Pat_hypo_Ecoli_Z1214_like"/>
    <property type="match status" value="1"/>
</dbReference>
<keyword evidence="1 4" id="KW-0378">Hydrolase</keyword>
<evidence type="ECO:0000256" key="3">
    <source>
        <dbReference type="ARBA" id="ARBA00023098"/>
    </source>
</evidence>
<dbReference type="OrthoDB" id="5290098at2"/>
<dbReference type="AlphaFoldDB" id="A0A3A3G4V2"/>
<dbReference type="GO" id="GO:0016042">
    <property type="term" value="P:lipid catabolic process"/>
    <property type="evidence" value="ECO:0007669"/>
    <property type="project" value="UniProtKB-UniRule"/>
</dbReference>
<sequence length="284" mass="29977">MPTLTAQPTALILAGGGSFGAIQVGMLRALIAYGLMPDLVIGSSVGAINGAYFACAPNASGVARLEAIWGGLRRSEVFPFAWRSMLGQHNFAVDPAGLRNLLQQCLPYSTFEQTSIPLHVVATDLLQGVTVQLSTGPLVDAVLASCAIPAVFPPVRIGERYLVDGAIASNTPISVAIELGARRIIVLPTGFACALESPPRNAIASALHAVTLLIAHQLVMEIALHRGQAEIITVPPLCPLTASPYDFSHAGELIERAADQTSRWLEHGGITRQRVPPALVAHRH</sequence>
<comment type="caution">
    <text evidence="6">The sequence shown here is derived from an EMBL/GenBank/DDBJ whole genome shotgun (WGS) entry which is preliminary data.</text>
</comment>
<feature type="short sequence motif" description="GXSXG" evidence="4">
    <location>
        <begin position="42"/>
        <end position="46"/>
    </location>
</feature>
<evidence type="ECO:0000313" key="6">
    <source>
        <dbReference type="EMBL" id="RJG03543.1"/>
    </source>
</evidence>
<reference evidence="7" key="1">
    <citation type="submission" date="2018-09" db="EMBL/GenBank/DDBJ databases">
        <authorList>
            <person name="Zhu H."/>
        </authorList>
    </citation>
    <scope>NUCLEOTIDE SEQUENCE [LARGE SCALE GENOMIC DNA]</scope>
    <source>
        <strain evidence="7">K1S02-23</strain>
    </source>
</reference>
<evidence type="ECO:0000256" key="1">
    <source>
        <dbReference type="ARBA" id="ARBA00022801"/>
    </source>
</evidence>
<dbReference type="PANTHER" id="PTHR14226">
    <property type="entry name" value="NEUROPATHY TARGET ESTERASE/SWISS CHEESE D.MELANOGASTER"/>
    <property type="match status" value="1"/>
</dbReference>
<dbReference type="RefSeq" id="WP_119787034.1">
    <property type="nucleotide sequence ID" value="NZ_QYUQ01000002.1"/>
</dbReference>
<feature type="active site" description="Proton acceptor" evidence="4">
    <location>
        <position position="164"/>
    </location>
</feature>
<dbReference type="Pfam" id="PF01734">
    <property type="entry name" value="Patatin"/>
    <property type="match status" value="1"/>
</dbReference>
<dbReference type="PROSITE" id="PS51635">
    <property type="entry name" value="PNPLA"/>
    <property type="match status" value="1"/>
</dbReference>
<dbReference type="InterPro" id="IPR002641">
    <property type="entry name" value="PNPLA_dom"/>
</dbReference>
<keyword evidence="2 4" id="KW-0442">Lipid degradation</keyword>
<dbReference type="GO" id="GO:0016787">
    <property type="term" value="F:hydrolase activity"/>
    <property type="evidence" value="ECO:0007669"/>
    <property type="project" value="UniProtKB-UniRule"/>
</dbReference>
<feature type="active site" description="Nucleophile" evidence="4">
    <location>
        <position position="44"/>
    </location>
</feature>
<gene>
    <name evidence="6" type="ORF">D3878_19695</name>
</gene>
<dbReference type="PANTHER" id="PTHR14226:SF57">
    <property type="entry name" value="BLR7027 PROTEIN"/>
    <property type="match status" value="1"/>
</dbReference>
<feature type="short sequence motif" description="DGA/G" evidence="4">
    <location>
        <begin position="164"/>
        <end position="166"/>
    </location>
</feature>
<organism evidence="6 7">
    <name type="scientific">Noviherbaspirillum sedimenti</name>
    <dbReference type="NCBI Taxonomy" id="2320865"/>
    <lineage>
        <taxon>Bacteria</taxon>
        <taxon>Pseudomonadati</taxon>
        <taxon>Pseudomonadota</taxon>
        <taxon>Betaproteobacteria</taxon>
        <taxon>Burkholderiales</taxon>
        <taxon>Oxalobacteraceae</taxon>
        <taxon>Noviherbaspirillum</taxon>
    </lineage>
</organism>
<protein>
    <submittedName>
        <fullName evidence="6">Patatin-like phospholipase family protein</fullName>
    </submittedName>
</protein>